<accession>A0ABS6DSB2</accession>
<sequence>MINIKNIFKKIDMRMFMALLFFGALPTVYTTIRIYWIGQIPDTWSFSIASQMQWVGLLYEVLQESFILPLFFFVGGVIANKKELENRLRTGIIFAFSIYLILTIVIISAAKSLTILMSNSPSIIDKAVYYIRLESISSIINIMFKFILVALITIKKDKNIYIPLILQLILTIILDIFFVSNLSVSLKLGVNGIAISNIIVSSAMLIISLVLLEIEKINIWTLEKMDFRWFKRFLPISAISGLETLIRNLFFMFMIVKMINMVGEQGTFWVTNNFIWGWLLLPVLQLAEVVKAEVGIGKNKTIKENTLGYFAIVTIIVMIWLITIPLWKPFLKNVMGLDTYNVVYKLALISLFFYITFAFNAIIDGIFYGLGRTDYMLYQSIAVNCSFFVIMFILYKTGVWTPTLYSITLMFAGGISIDSILTYIIFAVTLKKNKINIFKILKKDYKSGDENDKTVINKDDTQVISRYSQ</sequence>
<name>A0ABS6DSB2_9MOLU</name>
<feature type="transmembrane region" description="Helical" evidence="1">
    <location>
        <begin position="342"/>
        <end position="363"/>
    </location>
</feature>
<keyword evidence="3" id="KW-1185">Reference proteome</keyword>
<dbReference type="Proteomes" id="UP000812267">
    <property type="component" value="Unassembled WGS sequence"/>
</dbReference>
<dbReference type="NCBIfam" id="NF045539">
    <property type="entry name" value="MATE_efflux1"/>
    <property type="match status" value="1"/>
</dbReference>
<feature type="transmembrane region" description="Helical" evidence="1">
    <location>
        <begin position="192"/>
        <end position="212"/>
    </location>
</feature>
<proteinExistence type="predicted"/>
<keyword evidence="1" id="KW-0472">Membrane</keyword>
<keyword evidence="1" id="KW-1133">Transmembrane helix</keyword>
<feature type="transmembrane region" description="Helical" evidence="1">
    <location>
        <begin position="306"/>
        <end position="327"/>
    </location>
</feature>
<feature type="transmembrane region" description="Helical" evidence="1">
    <location>
        <begin position="130"/>
        <end position="153"/>
    </location>
</feature>
<reference evidence="2" key="1">
    <citation type="submission" date="2021-06" db="EMBL/GenBank/DDBJ databases">
        <title>Novel Mycoplasma species detected in California sea lions (Zalophus californianus) from the USA.</title>
        <authorList>
            <person name="Volokhov D.V."/>
            <person name="Furtak V.A."/>
            <person name="Zagorodnyaya T.A."/>
        </authorList>
    </citation>
    <scope>NUCLEOTIDE SEQUENCE [LARGE SCALE GENOMIC DNA]</scope>
    <source>
        <strain evidence="2">CSL 4779</strain>
    </source>
</reference>
<evidence type="ECO:0000313" key="3">
    <source>
        <dbReference type="Proteomes" id="UP000812267"/>
    </source>
</evidence>
<comment type="caution">
    <text evidence="2">The sequence shown here is derived from an EMBL/GenBank/DDBJ whole genome shotgun (WGS) entry which is preliminary data.</text>
</comment>
<dbReference type="RefSeq" id="WP_216567764.1">
    <property type="nucleotide sequence ID" value="NZ_JAHMHK010000001.1"/>
</dbReference>
<feature type="transmembrane region" description="Helical" evidence="1">
    <location>
        <begin position="375"/>
        <end position="395"/>
    </location>
</feature>
<feature type="transmembrane region" description="Helical" evidence="1">
    <location>
        <begin position="233"/>
        <end position="255"/>
    </location>
</feature>
<gene>
    <name evidence="2" type="ORF">KQ878_01035</name>
</gene>
<evidence type="ECO:0000256" key="1">
    <source>
        <dbReference type="SAM" id="Phobius"/>
    </source>
</evidence>
<organism evidence="2 3">
    <name type="scientific">Mycoplasma zalophidermidis</name>
    <dbReference type="NCBI Taxonomy" id="398174"/>
    <lineage>
        <taxon>Bacteria</taxon>
        <taxon>Bacillati</taxon>
        <taxon>Mycoplasmatota</taxon>
        <taxon>Mollicutes</taxon>
        <taxon>Mycoplasmataceae</taxon>
        <taxon>Mycoplasma</taxon>
    </lineage>
</organism>
<dbReference type="EMBL" id="JAHMHK010000001">
    <property type="protein sequence ID" value="MBU4693470.1"/>
    <property type="molecule type" value="Genomic_DNA"/>
</dbReference>
<evidence type="ECO:0000313" key="2">
    <source>
        <dbReference type="EMBL" id="MBU4693470.1"/>
    </source>
</evidence>
<protein>
    <recommendedName>
        <fullName evidence="4">Multidrug transporter</fullName>
    </recommendedName>
</protein>
<evidence type="ECO:0008006" key="4">
    <source>
        <dbReference type="Google" id="ProtNLM"/>
    </source>
</evidence>
<feature type="transmembrane region" description="Helical" evidence="1">
    <location>
        <begin position="160"/>
        <end position="180"/>
    </location>
</feature>
<keyword evidence="1" id="KW-0812">Transmembrane</keyword>
<feature type="transmembrane region" description="Helical" evidence="1">
    <location>
        <begin position="407"/>
        <end position="430"/>
    </location>
</feature>
<feature type="transmembrane region" description="Helical" evidence="1">
    <location>
        <begin position="54"/>
        <end position="79"/>
    </location>
</feature>
<feature type="transmembrane region" description="Helical" evidence="1">
    <location>
        <begin position="91"/>
        <end position="110"/>
    </location>
</feature>